<evidence type="ECO:0000313" key="2">
    <source>
        <dbReference type="Proteomes" id="UP000595437"/>
    </source>
</evidence>
<proteinExistence type="predicted"/>
<protein>
    <submittedName>
        <fullName evidence="1">Uncharacterized protein</fullName>
    </submittedName>
</protein>
<dbReference type="Proteomes" id="UP000595437">
    <property type="component" value="Chromosome 5"/>
</dbReference>
<accession>A0A7T8KF01</accession>
<gene>
    <name evidence="1" type="ORF">FKW44_007516</name>
</gene>
<organism evidence="1 2">
    <name type="scientific">Caligus rogercresseyi</name>
    <name type="common">Sea louse</name>
    <dbReference type="NCBI Taxonomy" id="217165"/>
    <lineage>
        <taxon>Eukaryota</taxon>
        <taxon>Metazoa</taxon>
        <taxon>Ecdysozoa</taxon>
        <taxon>Arthropoda</taxon>
        <taxon>Crustacea</taxon>
        <taxon>Multicrustacea</taxon>
        <taxon>Hexanauplia</taxon>
        <taxon>Copepoda</taxon>
        <taxon>Siphonostomatoida</taxon>
        <taxon>Caligidae</taxon>
        <taxon>Caligus</taxon>
    </lineage>
</organism>
<dbReference type="Gene3D" id="3.30.420.10">
    <property type="entry name" value="Ribonuclease H-like superfamily/Ribonuclease H"/>
    <property type="match status" value="1"/>
</dbReference>
<dbReference type="EMBL" id="CP045894">
    <property type="protein sequence ID" value="QQP54626.1"/>
    <property type="molecule type" value="Genomic_DNA"/>
</dbReference>
<evidence type="ECO:0000313" key="1">
    <source>
        <dbReference type="EMBL" id="QQP54626.1"/>
    </source>
</evidence>
<dbReference type="GO" id="GO:0003676">
    <property type="term" value="F:nucleic acid binding"/>
    <property type="evidence" value="ECO:0007669"/>
    <property type="project" value="InterPro"/>
</dbReference>
<sequence length="151" mass="17288">GRPGKLTPEAAHTAFKDNPKLTMTEFAEKKSVDRTTVSNAVKAAGRKSKMCLERPLLAQRQQTPMEENMKFLPKDFWPPQSPDLNPLDYSVWWQVESKACRVRHGNVKELKASVDKEWDVTSKRYMANVCTAFRRRVEAVTKAEGGHIHKY</sequence>
<reference evidence="2" key="1">
    <citation type="submission" date="2021-01" db="EMBL/GenBank/DDBJ databases">
        <title>Caligus Genome Assembly.</title>
        <authorList>
            <person name="Gallardo-Escarate C."/>
        </authorList>
    </citation>
    <scope>NUCLEOTIDE SEQUENCE [LARGE SCALE GENOMIC DNA]</scope>
</reference>
<name>A0A7T8KF01_CALRO</name>
<dbReference type="OrthoDB" id="9996331at2759"/>
<dbReference type="InterPro" id="IPR036397">
    <property type="entry name" value="RNaseH_sf"/>
</dbReference>
<dbReference type="AlphaFoldDB" id="A0A7T8KF01"/>
<feature type="non-terminal residue" evidence="1">
    <location>
        <position position="1"/>
    </location>
</feature>
<keyword evidence="2" id="KW-1185">Reference proteome</keyword>